<gene>
    <name evidence="3" type="ORF">RIF29_26839</name>
</gene>
<dbReference type="SUPFAM" id="SSF51366">
    <property type="entry name" value="Ribulose-phoshate binding barrel"/>
    <property type="match status" value="1"/>
</dbReference>
<dbReference type="GO" id="GO:0016857">
    <property type="term" value="F:racemase and epimerase activity, acting on carbohydrates and derivatives"/>
    <property type="evidence" value="ECO:0007669"/>
    <property type="project" value="InterPro"/>
</dbReference>
<keyword evidence="2" id="KW-0413">Isomerase</keyword>
<sequence length="139" mass="15442">MGRSPRIPIYSLPLSSLFIQQVVFSRISNRLLVSSLHLPSLAAPPLHTRREGKKRFHAFRPSQFPPSLPSPHTNTNFSFCSPLLSSVAVAEFQPKKTNMGLTPKIAPSMLSSDFANLASEAHRMLNFGADWLHMDIMDG</sequence>
<evidence type="ECO:0000256" key="2">
    <source>
        <dbReference type="ARBA" id="ARBA00023235"/>
    </source>
</evidence>
<protein>
    <submittedName>
        <fullName evidence="3">Uncharacterized protein</fullName>
    </submittedName>
</protein>
<dbReference type="GO" id="GO:0046872">
    <property type="term" value="F:metal ion binding"/>
    <property type="evidence" value="ECO:0007669"/>
    <property type="project" value="UniProtKB-KW"/>
</dbReference>
<dbReference type="EMBL" id="JAYWIO010000005">
    <property type="protein sequence ID" value="KAK7260623.1"/>
    <property type="molecule type" value="Genomic_DNA"/>
</dbReference>
<name>A0AAN9EP31_CROPI</name>
<keyword evidence="4" id="KW-1185">Reference proteome</keyword>
<organism evidence="3 4">
    <name type="scientific">Crotalaria pallida</name>
    <name type="common">Smooth rattlebox</name>
    <name type="synonym">Crotalaria striata</name>
    <dbReference type="NCBI Taxonomy" id="3830"/>
    <lineage>
        <taxon>Eukaryota</taxon>
        <taxon>Viridiplantae</taxon>
        <taxon>Streptophyta</taxon>
        <taxon>Embryophyta</taxon>
        <taxon>Tracheophyta</taxon>
        <taxon>Spermatophyta</taxon>
        <taxon>Magnoliopsida</taxon>
        <taxon>eudicotyledons</taxon>
        <taxon>Gunneridae</taxon>
        <taxon>Pentapetalae</taxon>
        <taxon>rosids</taxon>
        <taxon>fabids</taxon>
        <taxon>Fabales</taxon>
        <taxon>Fabaceae</taxon>
        <taxon>Papilionoideae</taxon>
        <taxon>50 kb inversion clade</taxon>
        <taxon>genistoids sensu lato</taxon>
        <taxon>core genistoids</taxon>
        <taxon>Crotalarieae</taxon>
        <taxon>Crotalaria</taxon>
    </lineage>
</organism>
<dbReference type="Proteomes" id="UP001372338">
    <property type="component" value="Unassembled WGS sequence"/>
</dbReference>
<dbReference type="Pfam" id="PF00834">
    <property type="entry name" value="Ribul_P_3_epim"/>
    <property type="match status" value="1"/>
</dbReference>
<reference evidence="3 4" key="1">
    <citation type="submission" date="2024-01" db="EMBL/GenBank/DDBJ databases">
        <title>The genomes of 5 underutilized Papilionoideae crops provide insights into root nodulation and disease resistanc.</title>
        <authorList>
            <person name="Yuan L."/>
        </authorList>
    </citation>
    <scope>NUCLEOTIDE SEQUENCE [LARGE SCALE GENOMIC DNA]</scope>
    <source>
        <strain evidence="3">ZHUSHIDOU_FW_LH</strain>
        <tissue evidence="3">Leaf</tissue>
    </source>
</reference>
<dbReference type="Gene3D" id="3.20.20.70">
    <property type="entry name" value="Aldolase class I"/>
    <property type="match status" value="1"/>
</dbReference>
<proteinExistence type="predicted"/>
<evidence type="ECO:0000313" key="3">
    <source>
        <dbReference type="EMBL" id="KAK7260623.1"/>
    </source>
</evidence>
<dbReference type="InterPro" id="IPR000056">
    <property type="entry name" value="Ribul_P_3_epim-like"/>
</dbReference>
<evidence type="ECO:0000256" key="1">
    <source>
        <dbReference type="ARBA" id="ARBA00022723"/>
    </source>
</evidence>
<keyword evidence="1" id="KW-0479">Metal-binding</keyword>
<dbReference type="AlphaFoldDB" id="A0AAN9EP31"/>
<evidence type="ECO:0000313" key="4">
    <source>
        <dbReference type="Proteomes" id="UP001372338"/>
    </source>
</evidence>
<dbReference type="InterPro" id="IPR011060">
    <property type="entry name" value="RibuloseP-bd_barrel"/>
</dbReference>
<accession>A0AAN9EP31</accession>
<dbReference type="GO" id="GO:0005975">
    <property type="term" value="P:carbohydrate metabolic process"/>
    <property type="evidence" value="ECO:0007669"/>
    <property type="project" value="InterPro"/>
</dbReference>
<dbReference type="InterPro" id="IPR013785">
    <property type="entry name" value="Aldolase_TIM"/>
</dbReference>
<comment type="caution">
    <text evidence="3">The sequence shown here is derived from an EMBL/GenBank/DDBJ whole genome shotgun (WGS) entry which is preliminary data.</text>
</comment>